<proteinExistence type="predicted"/>
<dbReference type="RefSeq" id="WP_013086878.1">
    <property type="nucleotide sequence ID" value="NC_014106.1"/>
</dbReference>
<dbReference type="HOGENOM" id="CLU_038547_0_0_9"/>
<dbReference type="EMBL" id="FN692037">
    <property type="protein sequence ID" value="CBL51197.1"/>
    <property type="molecule type" value="Genomic_DNA"/>
</dbReference>
<dbReference type="Proteomes" id="UP000002371">
    <property type="component" value="Chromosome"/>
</dbReference>
<dbReference type="InterPro" id="IPR025935">
    <property type="entry name" value="AbiH"/>
</dbReference>
<evidence type="ECO:0000313" key="2">
    <source>
        <dbReference type="Proteomes" id="UP000002371"/>
    </source>
</evidence>
<sequence length="444" mass="52301">MEKELLIIGNGFDLQCGLKTRYKDFFFDRYGVNLVAERLKVEDNNSENIQFSKYQIEAENTIIALLKEIVDSLDIDRLLQNKSNANGYLVNYFLQKLRKNGLLENDLKIEFTNWDVIFLVSYVLMKRNLYWNDVEKAIFDVTSLVLKFDQNEFSDCSFVSKSDKDKFKKIVRYCFKENRKDVASAMLDALKKFEKQFAKYIRKQMHEHKREYLSNVSKLLKKITFVDDTKSVELDVINFNYSLDEYTVHYLEEQKAISNISVNSWVNIHGIAYWNNSKVRTFLNRIHGRDHGALPAPIFGIDGHDILSPSENKILDLDDPRIIFTKSYRLIDSRINTIRDKEHKLPSTVNKIIFYGHSLGHADYSYFETLFDLYKLFDSDVELDFYYHSHNQRLKNRKSEQNMLKQVVNLLTSYGETLPDQHGENIVNRLVLEQRLNLFPTSKC</sequence>
<evidence type="ECO:0000313" key="1">
    <source>
        <dbReference type="EMBL" id="CBL51197.1"/>
    </source>
</evidence>
<accession>D5GZI8</accession>
<dbReference type="AlphaFoldDB" id="D5GZI8"/>
<organism evidence="1 2">
    <name type="scientific">Lactobacillus crispatus (strain ST1)</name>
    <dbReference type="NCBI Taxonomy" id="748671"/>
    <lineage>
        <taxon>Bacteria</taxon>
        <taxon>Bacillati</taxon>
        <taxon>Bacillota</taxon>
        <taxon>Bacilli</taxon>
        <taxon>Lactobacillales</taxon>
        <taxon>Lactobacillaceae</taxon>
        <taxon>Lactobacillus</taxon>
    </lineage>
</organism>
<name>D5GZI8_LACCS</name>
<protein>
    <submittedName>
        <fullName evidence="1">Conserved protein</fullName>
    </submittedName>
</protein>
<dbReference type="PATRIC" id="fig|748671.3.peg.1721"/>
<reference evidence="1 2" key="1">
    <citation type="journal article" date="2010" name="J. Bacteriol.">
        <title>Genome sequence of Lactobacillus crispatus ST1.</title>
        <authorList>
            <person name="Ojala T."/>
            <person name="Kuparinen V."/>
            <person name="Koskinen J.P."/>
            <person name="Alatalo E."/>
            <person name="Holm L."/>
            <person name="Auvinen P."/>
            <person name="Edelman S."/>
            <person name="Westerlund-Wikstrom B."/>
            <person name="Korhonen T.K."/>
            <person name="Paulin L."/>
            <person name="Kankainen M."/>
        </authorList>
    </citation>
    <scope>NUCLEOTIDE SEQUENCE [LARGE SCALE GENOMIC DNA]</scope>
    <source>
        <strain evidence="1 2">ST1</strain>
    </source>
</reference>
<reference key="2">
    <citation type="submission" date="2010-03" db="EMBL/GenBank/DDBJ databases">
        <title>Genome Sequence of Lactobacillus crispatus ST1.</title>
        <authorList>
            <person name="Ojala T."/>
            <person name="Kuparinen V."/>
            <person name="Koskinen J.P."/>
            <person name="Alatalo E."/>
            <person name="Holm L."/>
            <person name="Auvinen P."/>
            <person name="Edelman S."/>
            <person name="Westerlund-Wikstroem B."/>
            <person name="Korhonen T.K."/>
            <person name="Paulin L."/>
            <person name="Kankainen M."/>
        </authorList>
    </citation>
    <scope>NUCLEOTIDE SEQUENCE</scope>
    <source>
        <strain>ST1</strain>
    </source>
</reference>
<dbReference type="Pfam" id="PF14253">
    <property type="entry name" value="AbiH"/>
    <property type="match status" value="1"/>
</dbReference>
<gene>
    <name evidence="1" type="ordered locus">LCRIS_01750</name>
</gene>
<dbReference type="KEGG" id="lcr:LCRIS_01750"/>
<dbReference type="eggNOG" id="ENOG5032TR0">
    <property type="taxonomic scope" value="Bacteria"/>
</dbReference>